<dbReference type="OMA" id="ECIHTSA"/>
<feature type="signal peptide" evidence="3">
    <location>
        <begin position="1"/>
        <end position="15"/>
    </location>
</feature>
<name>A0A3Q2DXQ4_CYPVA</name>
<dbReference type="GeneTree" id="ENSGT00940000163911"/>
<sequence length="428" mass="47228">MVLVLSIFFPGTVGGSPSYVVSNISLNWMEAQKFCRKYYFDLASVRNQSENDRISILGSFLWIGLYREKLWSDGSTSLFRYWASGQPTLSDHECVTANFYNSGEWHDAHCSLPYPFICYKPIPPNAGNFGPSAQDETSITLQWDKINNNISFVLQFNGTETNISAPQGNGPINHTVSSLSAGTKYTFILFSVLDSIRSNGVQITAVTAPENAEGFSSSSQNESSITLQWDKRNNNYSYVLFFNGAEIFINAPHGDGPVTHTLSSLTAGTKYTFLLTTVFENVRSRGVQLSAVTAPQNPSNFRPLSQDETSITLQWDKINNNTSFVLQFNGTETNIGATDRDGPLTHTVTSLTAGAKYTFTLFSVFENVRSNGVSINATTGGNYIVALDMNLKTYGRLSDSEIQALLAEWFLQHGLLPQFSIKVTSVQP</sequence>
<dbReference type="InterPro" id="IPR003961">
    <property type="entry name" value="FN3_dom"/>
</dbReference>
<dbReference type="Proteomes" id="UP000265020">
    <property type="component" value="Unassembled WGS sequence"/>
</dbReference>
<dbReference type="SMART" id="SM00060">
    <property type="entry name" value="FN3"/>
    <property type="match status" value="3"/>
</dbReference>
<dbReference type="Pfam" id="PF00059">
    <property type="entry name" value="Lectin_C"/>
    <property type="match status" value="1"/>
</dbReference>
<feature type="chain" id="PRO_5018636649" evidence="3">
    <location>
        <begin position="16"/>
        <end position="428"/>
    </location>
</feature>
<evidence type="ECO:0000313" key="6">
    <source>
        <dbReference type="Ensembl" id="ENSCVAP00000024537.1"/>
    </source>
</evidence>
<dbReference type="CDD" id="cd00063">
    <property type="entry name" value="FN3"/>
    <property type="match status" value="2"/>
</dbReference>
<dbReference type="Gene3D" id="3.10.100.10">
    <property type="entry name" value="Mannose-Binding Protein A, subunit A"/>
    <property type="match status" value="1"/>
</dbReference>
<dbReference type="SUPFAM" id="SSF56436">
    <property type="entry name" value="C-type lectin-like"/>
    <property type="match status" value="1"/>
</dbReference>
<feature type="domain" description="Fibronectin type-III" evidence="5">
    <location>
        <begin position="208"/>
        <end position="297"/>
    </location>
</feature>
<dbReference type="InterPro" id="IPR001304">
    <property type="entry name" value="C-type_lectin-like"/>
</dbReference>
<protein>
    <submittedName>
        <fullName evidence="6">Tyrosine-protein phosphatase Lar-like</fullName>
    </submittedName>
</protein>
<keyword evidence="7" id="KW-1185">Reference proteome</keyword>
<dbReference type="InterPro" id="IPR013783">
    <property type="entry name" value="Ig-like_fold"/>
</dbReference>
<dbReference type="SMART" id="SM00034">
    <property type="entry name" value="CLECT"/>
    <property type="match status" value="1"/>
</dbReference>
<keyword evidence="1" id="KW-0677">Repeat</keyword>
<dbReference type="AlphaFoldDB" id="A0A3Q2DXQ4"/>
<dbReference type="PROSITE" id="PS00615">
    <property type="entry name" value="C_TYPE_LECTIN_1"/>
    <property type="match status" value="1"/>
</dbReference>
<dbReference type="SUPFAM" id="SSF49265">
    <property type="entry name" value="Fibronectin type III"/>
    <property type="match status" value="2"/>
</dbReference>
<evidence type="ECO:0000313" key="7">
    <source>
        <dbReference type="Proteomes" id="UP000265020"/>
    </source>
</evidence>
<organism evidence="6 7">
    <name type="scientific">Cyprinodon variegatus</name>
    <name type="common">Sheepshead minnow</name>
    <dbReference type="NCBI Taxonomy" id="28743"/>
    <lineage>
        <taxon>Eukaryota</taxon>
        <taxon>Metazoa</taxon>
        <taxon>Chordata</taxon>
        <taxon>Craniata</taxon>
        <taxon>Vertebrata</taxon>
        <taxon>Euteleostomi</taxon>
        <taxon>Actinopterygii</taxon>
        <taxon>Neopterygii</taxon>
        <taxon>Teleostei</taxon>
        <taxon>Neoteleostei</taxon>
        <taxon>Acanthomorphata</taxon>
        <taxon>Ovalentaria</taxon>
        <taxon>Atherinomorphae</taxon>
        <taxon>Cyprinodontiformes</taxon>
        <taxon>Cyprinodontidae</taxon>
        <taxon>Cyprinodon</taxon>
    </lineage>
</organism>
<dbReference type="PROSITE" id="PS50853">
    <property type="entry name" value="FN3"/>
    <property type="match status" value="1"/>
</dbReference>
<dbReference type="InterPro" id="IPR016186">
    <property type="entry name" value="C-type_lectin-like/link_sf"/>
</dbReference>
<dbReference type="InterPro" id="IPR016187">
    <property type="entry name" value="CTDL_fold"/>
</dbReference>
<evidence type="ECO:0000256" key="3">
    <source>
        <dbReference type="SAM" id="SignalP"/>
    </source>
</evidence>
<dbReference type="PANTHER" id="PTHR46708:SF2">
    <property type="entry name" value="FIBRONECTIN TYPE-III DOMAIN-CONTAINING PROTEIN"/>
    <property type="match status" value="1"/>
</dbReference>
<dbReference type="PROSITE" id="PS50041">
    <property type="entry name" value="C_TYPE_LECTIN_2"/>
    <property type="match status" value="1"/>
</dbReference>
<dbReference type="InterPro" id="IPR050991">
    <property type="entry name" value="ECM_Regulatory_Proteins"/>
</dbReference>
<dbReference type="InterPro" id="IPR036116">
    <property type="entry name" value="FN3_sf"/>
</dbReference>
<evidence type="ECO:0000259" key="5">
    <source>
        <dbReference type="PROSITE" id="PS50853"/>
    </source>
</evidence>
<keyword evidence="3" id="KW-0732">Signal</keyword>
<evidence type="ECO:0000259" key="4">
    <source>
        <dbReference type="PROSITE" id="PS50041"/>
    </source>
</evidence>
<dbReference type="InterPro" id="IPR018378">
    <property type="entry name" value="C-type_lectin_CS"/>
</dbReference>
<dbReference type="Gene3D" id="2.60.40.10">
    <property type="entry name" value="Immunoglobulins"/>
    <property type="match status" value="3"/>
</dbReference>
<evidence type="ECO:0000256" key="2">
    <source>
        <dbReference type="ARBA" id="ARBA00023157"/>
    </source>
</evidence>
<dbReference type="Ensembl" id="ENSCVAT00000003931.1">
    <property type="protein sequence ID" value="ENSCVAP00000024537.1"/>
    <property type="gene ID" value="ENSCVAG00000008691.1"/>
</dbReference>
<reference evidence="6" key="1">
    <citation type="submission" date="2025-08" db="UniProtKB">
        <authorList>
            <consortium name="Ensembl"/>
        </authorList>
    </citation>
    <scope>IDENTIFICATION</scope>
</reference>
<feature type="domain" description="C-type lectin" evidence="4">
    <location>
        <begin position="14"/>
        <end position="119"/>
    </location>
</feature>
<proteinExistence type="predicted"/>
<evidence type="ECO:0000256" key="1">
    <source>
        <dbReference type="ARBA" id="ARBA00022737"/>
    </source>
</evidence>
<accession>A0A3Q2DXQ4</accession>
<dbReference type="PANTHER" id="PTHR46708">
    <property type="entry name" value="TENASCIN"/>
    <property type="match status" value="1"/>
</dbReference>
<reference evidence="6" key="2">
    <citation type="submission" date="2025-09" db="UniProtKB">
        <authorList>
            <consortium name="Ensembl"/>
        </authorList>
    </citation>
    <scope>IDENTIFICATION</scope>
</reference>
<keyword evidence="2" id="KW-1015">Disulfide bond</keyword>